<keyword evidence="4" id="KW-0029">Amino-acid transport</keyword>
<dbReference type="InterPro" id="IPR028082">
    <property type="entry name" value="Peripla_BP_I"/>
</dbReference>
<gene>
    <name evidence="7" type="ORF">DK847_18255</name>
</gene>
<dbReference type="Gene3D" id="3.40.50.2300">
    <property type="match status" value="2"/>
</dbReference>
<dbReference type="InterPro" id="IPR000709">
    <property type="entry name" value="Leu_Ile_Val-bd"/>
</dbReference>
<evidence type="ECO:0000256" key="4">
    <source>
        <dbReference type="ARBA" id="ARBA00022970"/>
    </source>
</evidence>
<evidence type="ECO:0000256" key="5">
    <source>
        <dbReference type="SAM" id="SignalP"/>
    </source>
</evidence>
<evidence type="ECO:0000256" key="3">
    <source>
        <dbReference type="ARBA" id="ARBA00022729"/>
    </source>
</evidence>
<dbReference type="PRINTS" id="PR00337">
    <property type="entry name" value="LEUILEVALBP"/>
</dbReference>
<organism evidence="7 8">
    <name type="scientific">Aestuariivirga litoralis</name>
    <dbReference type="NCBI Taxonomy" id="2650924"/>
    <lineage>
        <taxon>Bacteria</taxon>
        <taxon>Pseudomonadati</taxon>
        <taxon>Pseudomonadota</taxon>
        <taxon>Alphaproteobacteria</taxon>
        <taxon>Hyphomicrobiales</taxon>
        <taxon>Aestuariivirgaceae</taxon>
        <taxon>Aestuariivirga</taxon>
    </lineage>
</organism>
<keyword evidence="8" id="KW-1185">Reference proteome</keyword>
<accession>A0A2W2AJI7</accession>
<name>A0A2W2AJI7_9HYPH</name>
<keyword evidence="2" id="KW-0813">Transport</keyword>
<dbReference type="AlphaFoldDB" id="A0A2W2AJI7"/>
<evidence type="ECO:0000313" key="8">
    <source>
        <dbReference type="Proteomes" id="UP000248795"/>
    </source>
</evidence>
<dbReference type="SUPFAM" id="SSF53822">
    <property type="entry name" value="Periplasmic binding protein-like I"/>
    <property type="match status" value="1"/>
</dbReference>
<evidence type="ECO:0000313" key="7">
    <source>
        <dbReference type="EMBL" id="PZF75461.1"/>
    </source>
</evidence>
<dbReference type="GO" id="GO:0006865">
    <property type="term" value="P:amino acid transport"/>
    <property type="evidence" value="ECO:0007669"/>
    <property type="project" value="UniProtKB-KW"/>
</dbReference>
<dbReference type="EMBL" id="QKVK01000010">
    <property type="protein sequence ID" value="PZF75461.1"/>
    <property type="molecule type" value="Genomic_DNA"/>
</dbReference>
<feature type="domain" description="Leucine-binding protein" evidence="6">
    <location>
        <begin position="26"/>
        <end position="348"/>
    </location>
</feature>
<evidence type="ECO:0000259" key="6">
    <source>
        <dbReference type="Pfam" id="PF13458"/>
    </source>
</evidence>
<evidence type="ECO:0000256" key="1">
    <source>
        <dbReference type="ARBA" id="ARBA00010062"/>
    </source>
</evidence>
<comment type="similarity">
    <text evidence="1">Belongs to the leucine-binding protein family.</text>
</comment>
<comment type="caution">
    <text evidence="7">The sequence shown here is derived from an EMBL/GenBank/DDBJ whole genome shotgun (WGS) entry which is preliminary data.</text>
</comment>
<protein>
    <submittedName>
        <fullName evidence="7">Branched-chain amino acid ABC transporter substrate-binding protein</fullName>
    </submittedName>
</protein>
<dbReference type="PANTHER" id="PTHR47151:SF2">
    <property type="entry name" value="AMINO ACID BINDING PROTEIN"/>
    <property type="match status" value="1"/>
</dbReference>
<dbReference type="CDD" id="cd06342">
    <property type="entry name" value="PBP1_ABC_LIVBP-like"/>
    <property type="match status" value="1"/>
</dbReference>
<dbReference type="Pfam" id="PF13458">
    <property type="entry name" value="Peripla_BP_6"/>
    <property type="match status" value="1"/>
</dbReference>
<proteinExistence type="inferred from homology"/>
<dbReference type="Proteomes" id="UP000248795">
    <property type="component" value="Unassembled WGS sequence"/>
</dbReference>
<evidence type="ECO:0000256" key="2">
    <source>
        <dbReference type="ARBA" id="ARBA00022448"/>
    </source>
</evidence>
<dbReference type="RefSeq" id="WP_111199981.1">
    <property type="nucleotide sequence ID" value="NZ_QKVK01000010.1"/>
</dbReference>
<feature type="chain" id="PRO_5015887758" evidence="5">
    <location>
        <begin position="25"/>
        <end position="381"/>
    </location>
</feature>
<sequence>MMLKPVRLALFLLSLLLNLAAARADILIGAAAPLSGPNAALGEQLRRGVQKAVDDINATGGIRGEKLAVDFADDGCDPRKAIDVATGFVSAGVKAVIGHYCSGASIPASKVYQKAGILQISPASTNPKFTDEGGWNVVRLVPRDDAQAGAAAALVVDRFPGRKVAILSDQSPGFTALAARFAMALQQKGVTPALQQAFKAGTKDFAPLARQVAESGAGVVYLAGSYVEGGLIAQALRAAGSQAQIISGDSLVTEDYGNQAKAAAEGTLSSFTFDARKFPSAQGLVQRFRDADQNPEGFTLYAYAAVQALAAAAEATGTLDSTRLAEWLRGGNRFDTVVGPLSFDARGDLTAPAIAWFKWVDGRYVEVDARTLAPPLLDTTP</sequence>
<keyword evidence="3 5" id="KW-0732">Signal</keyword>
<dbReference type="PANTHER" id="PTHR47151">
    <property type="entry name" value="LEU/ILE/VAL-BINDING ABC TRANSPORTER SUBUNIT"/>
    <property type="match status" value="1"/>
</dbReference>
<reference evidence="8" key="1">
    <citation type="submission" date="2018-06" db="EMBL/GenBank/DDBJ databases">
        <title>Aestuariibacter litoralis strain KCTC 52945T.</title>
        <authorList>
            <person name="Li X."/>
            <person name="Salam N."/>
            <person name="Li J.-L."/>
            <person name="Chen Y.-M."/>
            <person name="Yang Z.-W."/>
            <person name="Zhang L.-Y."/>
            <person name="Han M.-X."/>
            <person name="Xiao M."/>
            <person name="Li W.-J."/>
        </authorList>
    </citation>
    <scope>NUCLEOTIDE SEQUENCE [LARGE SCALE GENOMIC DNA]</scope>
    <source>
        <strain evidence="8">KCTC 52945</strain>
    </source>
</reference>
<feature type="signal peptide" evidence="5">
    <location>
        <begin position="1"/>
        <end position="24"/>
    </location>
</feature>
<dbReference type="InterPro" id="IPR028081">
    <property type="entry name" value="Leu-bd"/>
</dbReference>